<keyword evidence="6" id="KW-0539">Nucleus</keyword>
<name>A0A9P1CUU7_9DINO</name>
<dbReference type="EMBL" id="CAMXCT020002529">
    <property type="protein sequence ID" value="CAL1152089.1"/>
    <property type="molecule type" value="Genomic_DNA"/>
</dbReference>
<feature type="domain" description="C2H2-type" evidence="9">
    <location>
        <begin position="947"/>
        <end position="968"/>
    </location>
</feature>
<protein>
    <submittedName>
        <fullName evidence="11">RNA-directed DNA polymerase from mobile element jockey</fullName>
    </submittedName>
</protein>
<comment type="subcellular location">
    <subcellularLocation>
        <location evidence="1">Nucleus</location>
    </subcellularLocation>
</comment>
<feature type="region of interest" description="Disordered" evidence="7">
    <location>
        <begin position="1312"/>
        <end position="1350"/>
    </location>
</feature>
<organism evidence="10">
    <name type="scientific">Cladocopium goreaui</name>
    <dbReference type="NCBI Taxonomy" id="2562237"/>
    <lineage>
        <taxon>Eukaryota</taxon>
        <taxon>Sar</taxon>
        <taxon>Alveolata</taxon>
        <taxon>Dinophyceae</taxon>
        <taxon>Suessiales</taxon>
        <taxon>Symbiodiniaceae</taxon>
        <taxon>Cladocopium</taxon>
    </lineage>
</organism>
<feature type="domain" description="C2H2-type" evidence="9">
    <location>
        <begin position="750"/>
        <end position="771"/>
    </location>
</feature>
<accession>A0A9P1CUU7</accession>
<evidence type="ECO:0000256" key="7">
    <source>
        <dbReference type="SAM" id="MobiDB-lite"/>
    </source>
</evidence>
<dbReference type="PANTHER" id="PTHR24406">
    <property type="entry name" value="TRANSCRIPTIONAL REPRESSOR CTCFL-RELATED"/>
    <property type="match status" value="1"/>
</dbReference>
<feature type="region of interest" description="Disordered" evidence="7">
    <location>
        <begin position="1362"/>
        <end position="1491"/>
    </location>
</feature>
<keyword evidence="8" id="KW-0732">Signal</keyword>
<reference evidence="10" key="1">
    <citation type="submission" date="2022-10" db="EMBL/GenBank/DDBJ databases">
        <authorList>
            <person name="Chen Y."/>
            <person name="Dougan E. K."/>
            <person name="Chan C."/>
            <person name="Rhodes N."/>
            <person name="Thang M."/>
        </authorList>
    </citation>
    <scope>NUCLEOTIDE SEQUENCE</scope>
</reference>
<feature type="compositionally biased region" description="Polar residues" evidence="7">
    <location>
        <begin position="1482"/>
        <end position="1491"/>
    </location>
</feature>
<feature type="signal peptide" evidence="8">
    <location>
        <begin position="1"/>
        <end position="28"/>
    </location>
</feature>
<evidence type="ECO:0000313" key="12">
    <source>
        <dbReference type="Proteomes" id="UP001152797"/>
    </source>
</evidence>
<evidence type="ECO:0000256" key="4">
    <source>
        <dbReference type="ARBA" id="ARBA00022771"/>
    </source>
</evidence>
<keyword evidence="5" id="KW-0862">Zinc</keyword>
<dbReference type="InterPro" id="IPR050888">
    <property type="entry name" value="ZnF_C2H2-type_TF"/>
</dbReference>
<evidence type="ECO:0000256" key="1">
    <source>
        <dbReference type="ARBA" id="ARBA00004123"/>
    </source>
</evidence>
<dbReference type="GO" id="GO:0005634">
    <property type="term" value="C:nucleus"/>
    <property type="evidence" value="ECO:0007669"/>
    <property type="project" value="UniProtKB-SubCell"/>
</dbReference>
<keyword evidence="3" id="KW-0677">Repeat</keyword>
<evidence type="ECO:0000256" key="8">
    <source>
        <dbReference type="SAM" id="SignalP"/>
    </source>
</evidence>
<evidence type="ECO:0000256" key="2">
    <source>
        <dbReference type="ARBA" id="ARBA00022723"/>
    </source>
</evidence>
<feature type="compositionally biased region" description="Polar residues" evidence="7">
    <location>
        <begin position="1242"/>
        <end position="1252"/>
    </location>
</feature>
<evidence type="ECO:0000313" key="10">
    <source>
        <dbReference type="EMBL" id="CAI3998714.1"/>
    </source>
</evidence>
<dbReference type="InterPro" id="IPR013087">
    <property type="entry name" value="Znf_C2H2_type"/>
</dbReference>
<feature type="compositionally biased region" description="Basic and acidic residues" evidence="7">
    <location>
        <begin position="1466"/>
        <end position="1476"/>
    </location>
</feature>
<keyword evidence="12" id="KW-1185">Reference proteome</keyword>
<dbReference type="GO" id="GO:0003964">
    <property type="term" value="F:RNA-directed DNA polymerase activity"/>
    <property type="evidence" value="ECO:0007669"/>
    <property type="project" value="UniProtKB-KW"/>
</dbReference>
<comment type="caution">
    <text evidence="10">The sequence shown here is derived from an EMBL/GenBank/DDBJ whole genome shotgun (WGS) entry which is preliminary data.</text>
</comment>
<feature type="chain" id="PRO_5043270861" evidence="8">
    <location>
        <begin position="29"/>
        <end position="1491"/>
    </location>
</feature>
<keyword evidence="11" id="KW-0548">Nucleotidyltransferase</keyword>
<dbReference type="SUPFAM" id="SSF56672">
    <property type="entry name" value="DNA/RNA polymerases"/>
    <property type="match status" value="1"/>
</dbReference>
<keyword evidence="11" id="KW-0808">Transferase</keyword>
<keyword evidence="2" id="KW-0479">Metal-binding</keyword>
<evidence type="ECO:0000259" key="9">
    <source>
        <dbReference type="PROSITE" id="PS00028"/>
    </source>
</evidence>
<reference evidence="11 12" key="2">
    <citation type="submission" date="2024-05" db="EMBL/GenBank/DDBJ databases">
        <authorList>
            <person name="Chen Y."/>
            <person name="Shah S."/>
            <person name="Dougan E. K."/>
            <person name="Thang M."/>
            <person name="Chan C."/>
        </authorList>
    </citation>
    <scope>NUCLEOTIDE SEQUENCE [LARGE SCALE GENOMIC DNA]</scope>
</reference>
<dbReference type="PROSITE" id="PS00028">
    <property type="entry name" value="ZINC_FINGER_C2H2_1"/>
    <property type="match status" value="2"/>
</dbReference>
<dbReference type="InterPro" id="IPR000477">
    <property type="entry name" value="RT_dom"/>
</dbReference>
<evidence type="ECO:0000256" key="5">
    <source>
        <dbReference type="ARBA" id="ARBA00022833"/>
    </source>
</evidence>
<dbReference type="Proteomes" id="UP001152797">
    <property type="component" value="Unassembled WGS sequence"/>
</dbReference>
<sequence length="1491" mass="164392">MYILTWWWTQQILHLVGLPLSLCTGVIAEHEDGIYTLLQFDIHNTWIPAAVSTYRRGTDSLAYILAFSAGWRALTCLFLCCSMHQLTRCGGEGSGPVMGVLTLHETRWQFTGEWLDSDWIHVHSGCSTSKGTGILTHQAAGISRQQAQMAKMEFQAATELWHAYADCSTRVMTEQLTTVLHSDAPGVPFSVCELTQALSDIPVNRAVAQLIASQRPTPHARALGLPMFQFCGGVTVMLDLERAFDGVSRAKLFGQLHTLNIRPAVIQLLAHWHHDTQYHFQHGCEHVALPTGAGLRQGCKAAPGLWNFLMMLYLNRVANFLPITWLRLHLNIYADDYQVGGLFYSTSDLKKLLMAIGILLDTLREFALRINTKKSAALLAIAGTSHRHQRAQFVVKQKDVEQLRIPLPTGTEALIPLQSQITYLGTVMSYKDCKTATLKHRLTLARIAQRRLGRWLRGKHDFKIHSRFQLWRSTVLPVLTYGIFATGIHPQGIMCLQREMYKMLRQVVCDHASRTGHTNYLALTLHSIATPLQQLRAAAEQLLQSITQRLTRLQADDITLQLPWEHLNHLVTSLANTQELSSRSVEPSPLCVDPSSPDLFQCTRCDYVATNVATFRRHCTMVHGLPVFRSHFALASQFTNTGLPECKHCGQTFATWRRFQIHIERGCQVLYSGPCATETHTALGVQLYQSSTEMAAGELAVRGSTLIPEAELDNLRQATFGLPLCQLIEERDWEKLATLPDACQYLAKRCILCGLHYNRVQELNAHYRTMHGQYWDGVPQQAVYMSNTWATDRPCVYCGALFKSHLCPVWVQVMALLMAGVRAPSGSVTSAEAPSLRVRCDICLADLPNPAALAEHLQTQHALQGVAFNVARDSVAGSPACAHCGTLYESMSSLRSHINQSRCLLFRPEATAETLPMRPEWVQACTAGEMKTLFTNAKFRMELTLHCQLCGVHYARSTDLSCHLQGSHARVWRRAQTLTVILVSLFYARGTCVCNPALHQNRLDHNCLPLRQLSMLLQMMDDKIFAPFQASEHVLKMLLSTMLDQTQRFQLEQIVLQHDYAKLWQDPGCLQLLRTQCLFCGCERDACALPQHLREAHACSHLALSFYMALLTPMMQKSMTADHQCHACLQVFNLPATADDAENTQRKQLAQSHLLYNCPVALQIALLLTGLLHDGRLLDDHTGADGAPASAGNLQRPCPLARSGAIGATGPKPKRAKTLQASARAASADPTDPDASVGGLADTTTSAGNTGPSACPTGSAPRSRSQPEQKGGQLRSFFQPRSQGRAPGLASGHTDMAGAEEVIDIATDDFETAPDAVPFPGPHAESGQDVGSQAGRPTVPGLCSEPSDRRERELALLGMESNDQTTPQEFQDTHQHDADDTACEGAGGNVQEPRPGVMLQVASDQPGHHHMPLETAALPEGGSGVGAFEPALPQQRLDPPWDNAQAACPAPMRTGGLHPAGTWPADQEREGQRQDQADEPSIQDNPFEASQ</sequence>
<feature type="region of interest" description="Disordered" evidence="7">
    <location>
        <begin position="1187"/>
        <end position="1293"/>
    </location>
</feature>
<feature type="compositionally biased region" description="Low complexity" evidence="7">
    <location>
        <begin position="1221"/>
        <end position="1236"/>
    </location>
</feature>
<dbReference type="EMBL" id="CAMXCT010002529">
    <property type="protein sequence ID" value="CAI3998714.1"/>
    <property type="molecule type" value="Genomic_DNA"/>
</dbReference>
<dbReference type="EMBL" id="CAMXCT030002529">
    <property type="protein sequence ID" value="CAL4786026.1"/>
    <property type="molecule type" value="Genomic_DNA"/>
</dbReference>
<dbReference type="GO" id="GO:0008270">
    <property type="term" value="F:zinc ion binding"/>
    <property type="evidence" value="ECO:0007669"/>
    <property type="project" value="UniProtKB-KW"/>
</dbReference>
<evidence type="ECO:0000256" key="6">
    <source>
        <dbReference type="ARBA" id="ARBA00023242"/>
    </source>
</evidence>
<evidence type="ECO:0000256" key="3">
    <source>
        <dbReference type="ARBA" id="ARBA00022737"/>
    </source>
</evidence>
<dbReference type="SMART" id="SM00355">
    <property type="entry name" value="ZnF_C2H2"/>
    <property type="match status" value="6"/>
</dbReference>
<evidence type="ECO:0000313" key="11">
    <source>
        <dbReference type="EMBL" id="CAL4786026.1"/>
    </source>
</evidence>
<dbReference type="InterPro" id="IPR043502">
    <property type="entry name" value="DNA/RNA_pol_sf"/>
</dbReference>
<dbReference type="Pfam" id="PF00078">
    <property type="entry name" value="RVT_1"/>
    <property type="match status" value="1"/>
</dbReference>
<proteinExistence type="predicted"/>
<keyword evidence="4" id="KW-0863">Zinc-finger</keyword>
<gene>
    <name evidence="10" type="ORF">C1SCF055_LOCUS24989</name>
</gene>
<keyword evidence="11" id="KW-0695">RNA-directed DNA polymerase</keyword>